<dbReference type="InterPro" id="IPR036388">
    <property type="entry name" value="WH-like_DNA-bd_sf"/>
</dbReference>
<dbReference type="InterPro" id="IPR036390">
    <property type="entry name" value="WH_DNA-bd_sf"/>
</dbReference>
<dbReference type="Pfam" id="PF03466">
    <property type="entry name" value="LysR_substrate"/>
    <property type="match status" value="1"/>
</dbReference>
<evidence type="ECO:0000256" key="3">
    <source>
        <dbReference type="ARBA" id="ARBA00023125"/>
    </source>
</evidence>
<evidence type="ECO:0000313" key="6">
    <source>
        <dbReference type="EMBL" id="MBP2473817.1"/>
    </source>
</evidence>
<feature type="domain" description="HTH lysR-type" evidence="5">
    <location>
        <begin position="3"/>
        <end position="60"/>
    </location>
</feature>
<sequence>MDVELRHFRCFLAIAEEGSVTAAAQRLHLTQPAVSRTLGQLEHRLGRRLVERSTRHLRLTADGEAFRAKARAVLAAVEAALDPAPVPPLRFGYAWAAAGPHTTTILRTWRERYPDTPLVIRRFDERTAGLSRGEVDVALLRTRLEDPGLRQVPVYEEGRCAAVAADHPLAAHESLSLRELSGFPLARNELSGTTTPALWPPESQPGETVWVHNVDEWLTVIAAGSAVGVTADGTRHHHMHGGVAYVPLTGVPPMTVYLTWLAGHHHPRLSDFVELTKEIAG</sequence>
<keyword evidence="2" id="KW-0805">Transcription regulation</keyword>
<evidence type="ECO:0000256" key="2">
    <source>
        <dbReference type="ARBA" id="ARBA00023015"/>
    </source>
</evidence>
<evidence type="ECO:0000256" key="1">
    <source>
        <dbReference type="ARBA" id="ARBA00009437"/>
    </source>
</evidence>
<dbReference type="Gene3D" id="1.10.10.10">
    <property type="entry name" value="Winged helix-like DNA-binding domain superfamily/Winged helix DNA-binding domain"/>
    <property type="match status" value="1"/>
</dbReference>
<dbReference type="RefSeq" id="WP_086789395.1">
    <property type="nucleotide sequence ID" value="NZ_JAGIOO010000001.1"/>
</dbReference>
<name>A0ABS5ABZ5_9PSEU</name>
<evidence type="ECO:0000256" key="4">
    <source>
        <dbReference type="ARBA" id="ARBA00023163"/>
    </source>
</evidence>
<dbReference type="SUPFAM" id="SSF53850">
    <property type="entry name" value="Periplasmic binding protein-like II"/>
    <property type="match status" value="1"/>
</dbReference>
<dbReference type="Proteomes" id="UP001519363">
    <property type="component" value="Unassembled WGS sequence"/>
</dbReference>
<dbReference type="Gene3D" id="3.40.190.10">
    <property type="entry name" value="Periplasmic binding protein-like II"/>
    <property type="match status" value="2"/>
</dbReference>
<proteinExistence type="inferred from homology"/>
<keyword evidence="7" id="KW-1185">Reference proteome</keyword>
<dbReference type="SUPFAM" id="SSF46785">
    <property type="entry name" value="Winged helix' DNA-binding domain"/>
    <property type="match status" value="1"/>
</dbReference>
<dbReference type="PANTHER" id="PTHR30346:SF0">
    <property type="entry name" value="HCA OPERON TRANSCRIPTIONAL ACTIVATOR HCAR"/>
    <property type="match status" value="1"/>
</dbReference>
<organism evidence="6 7">
    <name type="scientific">Crossiella equi</name>
    <dbReference type="NCBI Taxonomy" id="130796"/>
    <lineage>
        <taxon>Bacteria</taxon>
        <taxon>Bacillati</taxon>
        <taxon>Actinomycetota</taxon>
        <taxon>Actinomycetes</taxon>
        <taxon>Pseudonocardiales</taxon>
        <taxon>Pseudonocardiaceae</taxon>
        <taxon>Crossiella</taxon>
    </lineage>
</organism>
<dbReference type="Pfam" id="PF00126">
    <property type="entry name" value="HTH_1"/>
    <property type="match status" value="1"/>
</dbReference>
<dbReference type="PANTHER" id="PTHR30346">
    <property type="entry name" value="TRANSCRIPTIONAL DUAL REGULATOR HCAR-RELATED"/>
    <property type="match status" value="1"/>
</dbReference>
<reference evidence="6 7" key="1">
    <citation type="submission" date="2021-03" db="EMBL/GenBank/DDBJ databases">
        <title>Sequencing the genomes of 1000 actinobacteria strains.</title>
        <authorList>
            <person name="Klenk H.-P."/>
        </authorList>
    </citation>
    <scope>NUCLEOTIDE SEQUENCE [LARGE SCALE GENOMIC DNA]</scope>
    <source>
        <strain evidence="6 7">DSM 44580</strain>
    </source>
</reference>
<dbReference type="PRINTS" id="PR00039">
    <property type="entry name" value="HTHLYSR"/>
</dbReference>
<comment type="similarity">
    <text evidence="1">Belongs to the LysR transcriptional regulatory family.</text>
</comment>
<keyword evidence="3 6" id="KW-0238">DNA-binding</keyword>
<protein>
    <submittedName>
        <fullName evidence="6">DNA-binding transcriptional LysR family regulator</fullName>
    </submittedName>
</protein>
<evidence type="ECO:0000259" key="5">
    <source>
        <dbReference type="PROSITE" id="PS50931"/>
    </source>
</evidence>
<dbReference type="PROSITE" id="PS50931">
    <property type="entry name" value="HTH_LYSR"/>
    <property type="match status" value="1"/>
</dbReference>
<comment type="caution">
    <text evidence="6">The sequence shown here is derived from an EMBL/GenBank/DDBJ whole genome shotgun (WGS) entry which is preliminary data.</text>
</comment>
<accession>A0ABS5ABZ5</accession>
<dbReference type="InterPro" id="IPR005119">
    <property type="entry name" value="LysR_subst-bd"/>
</dbReference>
<dbReference type="InterPro" id="IPR000847">
    <property type="entry name" value="LysR_HTH_N"/>
</dbReference>
<keyword evidence="4" id="KW-0804">Transcription</keyword>
<dbReference type="EMBL" id="JAGIOO010000001">
    <property type="protein sequence ID" value="MBP2473817.1"/>
    <property type="molecule type" value="Genomic_DNA"/>
</dbReference>
<gene>
    <name evidence="6" type="ORF">JOF53_002689</name>
</gene>
<dbReference type="CDD" id="cd08414">
    <property type="entry name" value="PBP2_LTTR_aromatics_like"/>
    <property type="match status" value="1"/>
</dbReference>
<evidence type="ECO:0000313" key="7">
    <source>
        <dbReference type="Proteomes" id="UP001519363"/>
    </source>
</evidence>
<dbReference type="GO" id="GO:0003677">
    <property type="term" value="F:DNA binding"/>
    <property type="evidence" value="ECO:0007669"/>
    <property type="project" value="UniProtKB-KW"/>
</dbReference>